<protein>
    <recommendedName>
        <fullName evidence="2">Pleckstrin homology domain-containing protein</fullName>
    </recommendedName>
</protein>
<feature type="compositionally biased region" description="Acidic residues" evidence="1">
    <location>
        <begin position="967"/>
        <end position="977"/>
    </location>
</feature>
<dbReference type="GeneID" id="42003967"/>
<reference evidence="3 4" key="1">
    <citation type="journal article" date="2019" name="Sci. Rep.">
        <title>Comparative genomics of chytrid fungi reveal insights into the obligate biotrophic and pathogenic lifestyle of Synchytrium endobioticum.</title>
        <authorList>
            <person name="van de Vossenberg B.T.L.H."/>
            <person name="Warris S."/>
            <person name="Nguyen H.D.T."/>
            <person name="van Gent-Pelzer M.P.E."/>
            <person name="Joly D.L."/>
            <person name="van de Geest H.C."/>
            <person name="Bonants P.J.M."/>
            <person name="Smith D.S."/>
            <person name="Levesque C.A."/>
            <person name="van der Lee T.A.J."/>
        </authorList>
    </citation>
    <scope>NUCLEOTIDE SEQUENCE [LARGE SCALE GENOMIC DNA]</scope>
    <source>
        <strain evidence="3 4">JEL517</strain>
    </source>
</reference>
<dbReference type="InterPro" id="IPR024774">
    <property type="entry name" value="PH_dom-Mcp5-type"/>
</dbReference>
<dbReference type="AlphaFoldDB" id="A0A507CAX9"/>
<feature type="compositionally biased region" description="Low complexity" evidence="1">
    <location>
        <begin position="458"/>
        <end position="474"/>
    </location>
</feature>
<dbReference type="GO" id="GO:0005543">
    <property type="term" value="F:phospholipid binding"/>
    <property type="evidence" value="ECO:0007669"/>
    <property type="project" value="InterPro"/>
</dbReference>
<evidence type="ECO:0000256" key="1">
    <source>
        <dbReference type="SAM" id="MobiDB-lite"/>
    </source>
</evidence>
<dbReference type="STRING" id="1806994.A0A507CAX9"/>
<accession>A0A507CAX9</accession>
<feature type="compositionally biased region" description="Polar residues" evidence="1">
    <location>
        <begin position="690"/>
        <end position="709"/>
    </location>
</feature>
<feature type="region of interest" description="Disordered" evidence="1">
    <location>
        <begin position="950"/>
        <end position="985"/>
    </location>
</feature>
<sequence length="1104" mass="120721">MPPPKSNSFNNLAAIQNGSETLNEQILLKRLEDRENEVKLAAEAGLLLIEEVEQLRNRVKLLEKYQTNADSRGISPSPSFDEIKSLKSGFDHLTTSVKGVVTKIRGSSADSTPVVSRSPSSTNIGDLKQPPPTPMWGLSTPSPLAPAAGPAITTQPQPTALIPSRSSLKRTQTVKYTRPSSQSNDAPSMDAAMSNAINNSLLEVSRAQQLKLKQTEKLCAESQARVLELQETTEMFKHRLSRAMSDKDRMDAQVYELEVRVQKAEEHTAELQANMTKLSHENSRLKAERVAAESRVESLRSSEQHLQAAHEKLKISLETESQRHRSALASLQRDNKELKAKVEELASMKQGMQSKLELKSSPAKTRTDSDLDNRPSTPPAKSTPFRTPNSSMPPSPDRNGFMNETLATSLALTQTELSEAMTKIQSLSTENVELGKLLSDAQETIEALRHGSGSLLHSRPTTPRMSPRSSSPTKSLHLEMLKGLDDDVKNSNDEVAGLTMRNGELERLLLEAEDTIRALRSVVEDFAAENDEDKRPSSPSPSPKHDLMMKPVVADQQVVQLELISSRILNAVEKLSESNSSGVANDDDVVVSVDRGQQTEPLLSVLAAIDNLNPIRGLPGGHLRLSDNSPTPLSQVYDVSDTAVNVRRRSSNNLLNHVETGTDVPSPLSSSEPVSFSSSTSSLSKLAESNDGTSTPTATSRSMFSIKSHTSIRQKQRAPLPWPMPSRFVNQPQVSDDDAALNSRNGAVTLHPSSLDHTGENSTRRDRENVMVDFMEQWKRLGGAPSERTLFDDGMNLNGASAVAAGQTVDDGSAGAMFKVNPVECLTQTMIGSWFQKYDRRNKRSHLRFVWVNPYSRLLNWAPQPPSQGGRGIKTKTAFITDIKFTGTAPPVLLEPNHPPTITHSIDIITSDRLIRLIPTNWMDFRMWTQGISLLLSRARQAAPLHEQFQMVDLDGGEPSRENSTVDADDDEEEDDGSPPQPFKEGIVPAAEIAEIENLNKEMLPPVIPKPPIDGSDSVIRTPTRSSRSGTRRWSFGKSPSPLAPEVSDNSSSGGSGASNGANSSLAVINENEEVSIPPSILSDRPIERPSSGGSSSKRRSWVM</sequence>
<feature type="region of interest" description="Disordered" evidence="1">
    <location>
        <begin position="1002"/>
        <end position="1104"/>
    </location>
</feature>
<organism evidence="3 4">
    <name type="scientific">Synchytrium microbalum</name>
    <dbReference type="NCBI Taxonomy" id="1806994"/>
    <lineage>
        <taxon>Eukaryota</taxon>
        <taxon>Fungi</taxon>
        <taxon>Fungi incertae sedis</taxon>
        <taxon>Chytridiomycota</taxon>
        <taxon>Chytridiomycota incertae sedis</taxon>
        <taxon>Chytridiomycetes</taxon>
        <taxon>Synchytriales</taxon>
        <taxon>Synchytriaceae</taxon>
        <taxon>Synchytrium</taxon>
    </lineage>
</organism>
<dbReference type="PANTHER" id="PTHR28190">
    <property type="entry name" value="NUCLEAR MIGRATION PROTEIN NUM1"/>
    <property type="match status" value="1"/>
</dbReference>
<feature type="domain" description="Pleckstrin homology" evidence="2">
    <location>
        <begin position="823"/>
        <end position="937"/>
    </location>
</feature>
<feature type="region of interest" description="Disordered" evidence="1">
    <location>
        <begin position="527"/>
        <end position="547"/>
    </location>
</feature>
<dbReference type="EMBL" id="QEAO01000012">
    <property type="protein sequence ID" value="TPX34683.1"/>
    <property type="molecule type" value="Genomic_DNA"/>
</dbReference>
<evidence type="ECO:0000313" key="4">
    <source>
        <dbReference type="Proteomes" id="UP000319731"/>
    </source>
</evidence>
<feature type="region of interest" description="Disordered" evidence="1">
    <location>
        <begin position="168"/>
        <end position="187"/>
    </location>
</feature>
<dbReference type="GO" id="GO:0005739">
    <property type="term" value="C:mitochondrion"/>
    <property type="evidence" value="ECO:0007669"/>
    <property type="project" value="TreeGrafter"/>
</dbReference>
<feature type="region of interest" description="Disordered" evidence="1">
    <location>
        <begin position="108"/>
        <end position="133"/>
    </location>
</feature>
<dbReference type="Proteomes" id="UP000319731">
    <property type="component" value="Unassembled WGS sequence"/>
</dbReference>
<dbReference type="GO" id="GO:0005938">
    <property type="term" value="C:cell cortex"/>
    <property type="evidence" value="ECO:0007669"/>
    <property type="project" value="InterPro"/>
</dbReference>
<feature type="compositionally biased region" description="Low complexity" evidence="1">
    <location>
        <begin position="665"/>
        <end position="689"/>
    </location>
</feature>
<evidence type="ECO:0000313" key="3">
    <source>
        <dbReference type="EMBL" id="TPX34683.1"/>
    </source>
</evidence>
<dbReference type="GO" id="GO:0015631">
    <property type="term" value="F:tubulin binding"/>
    <property type="evidence" value="ECO:0007669"/>
    <property type="project" value="TreeGrafter"/>
</dbReference>
<dbReference type="GO" id="GO:0000226">
    <property type="term" value="P:microtubule cytoskeleton organization"/>
    <property type="evidence" value="ECO:0007669"/>
    <property type="project" value="TreeGrafter"/>
</dbReference>
<feature type="compositionally biased region" description="Low complexity" evidence="1">
    <location>
        <begin position="111"/>
        <end position="122"/>
    </location>
</feature>
<proteinExistence type="predicted"/>
<feature type="compositionally biased region" description="Low complexity" evidence="1">
    <location>
        <begin position="1021"/>
        <end position="1033"/>
    </location>
</feature>
<feature type="compositionally biased region" description="Polar residues" evidence="1">
    <location>
        <begin position="168"/>
        <end position="186"/>
    </location>
</feature>
<dbReference type="GO" id="GO:0032065">
    <property type="term" value="P:maintenance of protein location in cell cortex"/>
    <property type="evidence" value="ECO:0007669"/>
    <property type="project" value="InterPro"/>
</dbReference>
<feature type="region of interest" description="Disordered" evidence="1">
    <location>
        <begin position="346"/>
        <end position="402"/>
    </location>
</feature>
<dbReference type="PANTHER" id="PTHR28190:SF2">
    <property type="entry name" value="MIGRATION PROTEIN, PUTATIVE (AFU_ORTHOLOGUE AFUA_2G07730)-RELATED"/>
    <property type="match status" value="1"/>
</dbReference>
<dbReference type="OrthoDB" id="2149224at2759"/>
<keyword evidence="4" id="KW-1185">Reference proteome</keyword>
<comment type="caution">
    <text evidence="3">The sequence shown here is derived from an EMBL/GenBank/DDBJ whole genome shotgun (WGS) entry which is preliminary data.</text>
</comment>
<feature type="region of interest" description="Disordered" evidence="1">
    <location>
        <begin position="450"/>
        <end position="474"/>
    </location>
</feature>
<dbReference type="InterPro" id="IPR053005">
    <property type="entry name" value="Nuclear_Pos-Cytoskel_Interact"/>
</dbReference>
<dbReference type="Pfam" id="PF12814">
    <property type="entry name" value="Mcp5_PH"/>
    <property type="match status" value="1"/>
</dbReference>
<feature type="region of interest" description="Disordered" evidence="1">
    <location>
        <begin position="650"/>
        <end position="723"/>
    </location>
</feature>
<dbReference type="RefSeq" id="XP_031025361.1">
    <property type="nucleotide sequence ID" value="XM_031168670.1"/>
</dbReference>
<evidence type="ECO:0000259" key="2">
    <source>
        <dbReference type="Pfam" id="PF12814"/>
    </source>
</evidence>
<name>A0A507CAX9_9FUNG</name>
<gene>
    <name evidence="3" type="ORF">SmJEL517_g02742</name>
</gene>